<sequence length="1041" mass="113916">MRYTITKKTLLSLLLSFCVAIALAQQKRTVTGTVKDESGQPIVGAIYKVKGTDVGGATNAEGRFTVSVEGERPVLVFSFISFKTQEVTVGADNTVNVTLQNNNQALSEVVVTALGIKRERKSLGYAVQEIKGETLVAAREPNVTNALSGKVAGLQVIRSSNGPAGSSKITLRGNNSLTGNNQPLVVVDGIPINNFIGTPNNDFYNPGQDLGNGLSDINPEDIESMSVLKGGAAAALYGTRAGNGVILITTKSGRAQKGLGINVSSSVGFETIFMKPEFQNEFGQGTDGIFDNRSRLSWGPKITGQVLPNWDGRELPLTAYDNLGAFLQKGIQNTQSVSLQQQYKGTSVYTSYNRLNSTSIIPGVKYERQNISTRAVSKFGKNDRWTADTKVQFSNANAVNRPIGGTRTDNPFYTTYLLPRSLNIKDFSNAVDANNNMYWYGDPGPINPYWTVRNNRNQDIRDRFIMNASLRYEFTSWLNLEAKAGADMYTTDYEEKLYGGSPIAMNGRYSTGKQTFQETNYSTLLSARKDNVFGKLGGSATLGGNLMSQKSTNLRASSGELNARDFFSLTNGKNNPTIDDQSRPKRAINSIYGSLGVNWDGYLFLDGTFRNDWSSTLSPANRSFFYPSISASYVFTDMLTRFGKKLPSWLTYGKIRGSYAQVGNDLAFNQLYNTYNVNKDPLGNTTAGRKPTLFDENVVNELIKTLELGAEMRFFNGRLGFDFTYYKNNGVNQLLILPLDPLSGYSNKIINAGNIQNKGIEATIDGRILQGQRSLNWNVSANFSRNVNTIEQLSPEVKSYQLGGFDAVGILAVEGQKYGDIYGNKFQRVTDAASPYFNQLILNSDGNPQIDNTSTKLGTQQPSALLGITNSFSFRGVSFSFLFDARFGGQIYSATNLNMQRAGTAAATVVNGDRANFVPEGVVLVNNAYQPNTKSVVPQRYWEAVTANGNLGVVESNIYDATNIRLRNVQLNYQLPAKLLVKSPIQRVNVGVSCNNVWMIKSHLNGIDPESVYATGTNAVGFENSSAPTTRLLLFNLTLGF</sequence>
<evidence type="ECO:0000256" key="1">
    <source>
        <dbReference type="ARBA" id="ARBA00004571"/>
    </source>
</evidence>
<dbReference type="NCBIfam" id="TIGR04056">
    <property type="entry name" value="OMP_RagA_SusC"/>
    <property type="match status" value="1"/>
</dbReference>
<evidence type="ECO:0000256" key="2">
    <source>
        <dbReference type="ARBA" id="ARBA00022448"/>
    </source>
</evidence>
<comment type="similarity">
    <text evidence="7">Belongs to the TonB-dependent receptor family.</text>
</comment>
<keyword evidence="8" id="KW-0732">Signal</keyword>
<name>A0A6I4IDB5_9SPHI</name>
<evidence type="ECO:0000256" key="4">
    <source>
        <dbReference type="ARBA" id="ARBA00022692"/>
    </source>
</evidence>
<dbReference type="AlphaFoldDB" id="A0A6I4IDB5"/>
<keyword evidence="4 7" id="KW-0812">Transmembrane</keyword>
<gene>
    <name evidence="10" type="ORF">GO816_11880</name>
</gene>
<dbReference type="RefSeq" id="WP_157542149.1">
    <property type="nucleotide sequence ID" value="NZ_WQLA01000004.1"/>
</dbReference>
<dbReference type="Pfam" id="PF07715">
    <property type="entry name" value="Plug"/>
    <property type="match status" value="1"/>
</dbReference>
<feature type="chain" id="PRO_5026195136" evidence="8">
    <location>
        <begin position="25"/>
        <end position="1041"/>
    </location>
</feature>
<accession>A0A6I4IDB5</accession>
<dbReference type="SUPFAM" id="SSF49464">
    <property type="entry name" value="Carboxypeptidase regulatory domain-like"/>
    <property type="match status" value="1"/>
</dbReference>
<keyword evidence="11" id="KW-1185">Reference proteome</keyword>
<dbReference type="Gene3D" id="2.170.130.10">
    <property type="entry name" value="TonB-dependent receptor, plug domain"/>
    <property type="match status" value="1"/>
</dbReference>
<evidence type="ECO:0000313" key="10">
    <source>
        <dbReference type="EMBL" id="MVN91828.1"/>
    </source>
</evidence>
<keyword evidence="2 7" id="KW-0813">Transport</keyword>
<evidence type="ECO:0000256" key="7">
    <source>
        <dbReference type="PROSITE-ProRule" id="PRU01360"/>
    </source>
</evidence>
<dbReference type="InterPro" id="IPR023996">
    <property type="entry name" value="TonB-dep_OMP_SusC/RagA"/>
</dbReference>
<dbReference type="EMBL" id="WQLA01000004">
    <property type="protein sequence ID" value="MVN91828.1"/>
    <property type="molecule type" value="Genomic_DNA"/>
</dbReference>
<dbReference type="InterPro" id="IPR039426">
    <property type="entry name" value="TonB-dep_rcpt-like"/>
</dbReference>
<comment type="caution">
    <text evidence="10">The sequence shown here is derived from an EMBL/GenBank/DDBJ whole genome shotgun (WGS) entry which is preliminary data.</text>
</comment>
<dbReference type="InterPro" id="IPR008969">
    <property type="entry name" value="CarboxyPept-like_regulatory"/>
</dbReference>
<evidence type="ECO:0000256" key="8">
    <source>
        <dbReference type="SAM" id="SignalP"/>
    </source>
</evidence>
<organism evidence="10 11">
    <name type="scientific">Mucilaginibacter aquatilis</name>
    <dbReference type="NCBI Taxonomy" id="1517760"/>
    <lineage>
        <taxon>Bacteria</taxon>
        <taxon>Pseudomonadati</taxon>
        <taxon>Bacteroidota</taxon>
        <taxon>Sphingobacteriia</taxon>
        <taxon>Sphingobacteriales</taxon>
        <taxon>Sphingobacteriaceae</taxon>
        <taxon>Mucilaginibacter</taxon>
    </lineage>
</organism>
<dbReference type="InterPro" id="IPR036942">
    <property type="entry name" value="Beta-barrel_TonB_sf"/>
</dbReference>
<evidence type="ECO:0000313" key="11">
    <source>
        <dbReference type="Proteomes" id="UP000434850"/>
    </source>
</evidence>
<evidence type="ECO:0000256" key="5">
    <source>
        <dbReference type="ARBA" id="ARBA00023136"/>
    </source>
</evidence>
<dbReference type="InterPro" id="IPR023997">
    <property type="entry name" value="TonB-dep_OMP_SusC/RagA_CS"/>
</dbReference>
<evidence type="ECO:0000259" key="9">
    <source>
        <dbReference type="Pfam" id="PF07715"/>
    </source>
</evidence>
<keyword evidence="3 7" id="KW-1134">Transmembrane beta strand</keyword>
<dbReference type="InterPro" id="IPR012910">
    <property type="entry name" value="Plug_dom"/>
</dbReference>
<reference evidence="10 11" key="1">
    <citation type="submission" date="2019-12" db="EMBL/GenBank/DDBJ databases">
        <title>Mucilaginibacter sp. HME9299 genome sequencing and assembly.</title>
        <authorList>
            <person name="Kang H."/>
            <person name="Kim H."/>
            <person name="Joh K."/>
        </authorList>
    </citation>
    <scope>NUCLEOTIDE SEQUENCE [LARGE SCALE GENOMIC DNA]</scope>
    <source>
        <strain evidence="10 11">HME9299</strain>
    </source>
</reference>
<evidence type="ECO:0000256" key="6">
    <source>
        <dbReference type="ARBA" id="ARBA00023237"/>
    </source>
</evidence>
<dbReference type="OrthoDB" id="9768177at2"/>
<dbReference type="InterPro" id="IPR037066">
    <property type="entry name" value="Plug_dom_sf"/>
</dbReference>
<dbReference type="NCBIfam" id="TIGR04057">
    <property type="entry name" value="SusC_RagA_signa"/>
    <property type="match status" value="1"/>
</dbReference>
<keyword evidence="6 7" id="KW-0998">Cell outer membrane</keyword>
<comment type="subcellular location">
    <subcellularLocation>
        <location evidence="1 7">Cell outer membrane</location>
        <topology evidence="1 7">Multi-pass membrane protein</topology>
    </subcellularLocation>
</comment>
<evidence type="ECO:0000256" key="3">
    <source>
        <dbReference type="ARBA" id="ARBA00022452"/>
    </source>
</evidence>
<dbReference type="Gene3D" id="2.40.170.20">
    <property type="entry name" value="TonB-dependent receptor, beta-barrel domain"/>
    <property type="match status" value="1"/>
</dbReference>
<dbReference type="Proteomes" id="UP000434850">
    <property type="component" value="Unassembled WGS sequence"/>
</dbReference>
<feature type="signal peptide" evidence="8">
    <location>
        <begin position="1"/>
        <end position="24"/>
    </location>
</feature>
<dbReference type="GO" id="GO:0009279">
    <property type="term" value="C:cell outer membrane"/>
    <property type="evidence" value="ECO:0007669"/>
    <property type="project" value="UniProtKB-SubCell"/>
</dbReference>
<feature type="domain" description="TonB-dependent receptor plug" evidence="9">
    <location>
        <begin position="122"/>
        <end position="245"/>
    </location>
</feature>
<dbReference type="PROSITE" id="PS52016">
    <property type="entry name" value="TONB_DEPENDENT_REC_3"/>
    <property type="match status" value="1"/>
</dbReference>
<dbReference type="Gene3D" id="2.60.40.1120">
    <property type="entry name" value="Carboxypeptidase-like, regulatory domain"/>
    <property type="match status" value="1"/>
</dbReference>
<dbReference type="SUPFAM" id="SSF56935">
    <property type="entry name" value="Porins"/>
    <property type="match status" value="1"/>
</dbReference>
<protein>
    <submittedName>
        <fullName evidence="10">SusC/RagA family TonB-linked outer membrane protein</fullName>
    </submittedName>
</protein>
<proteinExistence type="inferred from homology"/>
<dbReference type="Pfam" id="PF13715">
    <property type="entry name" value="CarbopepD_reg_2"/>
    <property type="match status" value="1"/>
</dbReference>
<keyword evidence="5 7" id="KW-0472">Membrane</keyword>